<accession>A0A0S3PQF3</accession>
<keyword evidence="2" id="KW-0274">FAD</keyword>
<dbReference type="SUPFAM" id="SSF56176">
    <property type="entry name" value="FAD-binding/transporter-associated domain-like"/>
    <property type="match status" value="1"/>
</dbReference>
<dbReference type="Gene3D" id="3.30.43.10">
    <property type="entry name" value="Uridine Diphospho-n-acetylenolpyruvylglucosamine Reductase, domain 2"/>
    <property type="match status" value="1"/>
</dbReference>
<dbReference type="InterPro" id="IPR016169">
    <property type="entry name" value="FAD-bd_PCMH_sub2"/>
</dbReference>
<dbReference type="KEGG" id="vgo:GJW-30_1_00624"/>
<dbReference type="SMART" id="SM01092">
    <property type="entry name" value="CO_deh_flav_C"/>
    <property type="match status" value="1"/>
</dbReference>
<evidence type="ECO:0000256" key="1">
    <source>
        <dbReference type="ARBA" id="ARBA00022630"/>
    </source>
</evidence>
<dbReference type="OrthoDB" id="9793944at2"/>
<organism evidence="5 6">
    <name type="scientific">Variibacter gotjawalensis</name>
    <dbReference type="NCBI Taxonomy" id="1333996"/>
    <lineage>
        <taxon>Bacteria</taxon>
        <taxon>Pseudomonadati</taxon>
        <taxon>Pseudomonadota</taxon>
        <taxon>Alphaproteobacteria</taxon>
        <taxon>Hyphomicrobiales</taxon>
        <taxon>Nitrobacteraceae</taxon>
        <taxon>Variibacter</taxon>
    </lineage>
</organism>
<dbReference type="Gene3D" id="3.30.465.10">
    <property type="match status" value="1"/>
</dbReference>
<dbReference type="Gene3D" id="3.30.390.50">
    <property type="entry name" value="CO dehydrogenase flavoprotein, C-terminal domain"/>
    <property type="match status" value="1"/>
</dbReference>
<reference evidence="5 6" key="1">
    <citation type="submission" date="2015-08" db="EMBL/GenBank/DDBJ databases">
        <title>Investigation of the bacterial diversity of lava forest soil.</title>
        <authorList>
            <person name="Lee J.S."/>
        </authorList>
    </citation>
    <scope>NUCLEOTIDE SEQUENCE [LARGE SCALE GENOMIC DNA]</scope>
    <source>
        <strain evidence="5 6">GJW-30</strain>
    </source>
</reference>
<name>A0A0S3PQF3_9BRAD</name>
<dbReference type="InterPro" id="IPR051312">
    <property type="entry name" value="Diverse_Substr_Oxidored"/>
</dbReference>
<dbReference type="GO" id="GO:0071949">
    <property type="term" value="F:FAD binding"/>
    <property type="evidence" value="ECO:0007669"/>
    <property type="project" value="InterPro"/>
</dbReference>
<keyword evidence="6" id="KW-1185">Reference proteome</keyword>
<keyword evidence="1" id="KW-0285">Flavoprotein</keyword>
<dbReference type="InterPro" id="IPR005107">
    <property type="entry name" value="CO_DH_flav_C"/>
</dbReference>
<dbReference type="InterPro" id="IPR016167">
    <property type="entry name" value="FAD-bd_PCMH_sub1"/>
</dbReference>
<dbReference type="EMBL" id="AP014946">
    <property type="protein sequence ID" value="BAT58109.1"/>
    <property type="molecule type" value="Genomic_DNA"/>
</dbReference>
<sequence>MKPASFVYHAPKTVDEAVALLAETAADDGRILAGGQSLVPTMAFRMARPGHLVDINGIAEIAKIETTADALVIGAGVRHAAFHQPVTKGPLGKLLAFVVRHIAHYPIRQRGTFCGSLAHADPSSEWCLTAATLGATMVVRNADGSREIAAEDFFQGIMTTALEEGDMLVAARLPLLSADTHHGFYEFSRRAGDYAMAAALTTYRIENGVMTGVRLGLGGAEASPRRMAEAEAELEGKAPSDKAFRAAAEAAAEAIDPLEDLQADAAFRRDLVRAVARRALERASGAKVA</sequence>
<dbReference type="InterPro" id="IPR036683">
    <property type="entry name" value="CO_DH_flav_C_dom_sf"/>
</dbReference>
<dbReference type="InterPro" id="IPR016166">
    <property type="entry name" value="FAD-bd_PCMH"/>
</dbReference>
<proteinExistence type="predicted"/>
<feature type="domain" description="FAD-binding PCMH-type" evidence="4">
    <location>
        <begin position="1"/>
        <end position="178"/>
    </location>
</feature>
<dbReference type="InterPro" id="IPR002346">
    <property type="entry name" value="Mopterin_DH_FAD-bd"/>
</dbReference>
<dbReference type="PANTHER" id="PTHR42659:SF2">
    <property type="entry name" value="XANTHINE DEHYDROGENASE SUBUNIT C-RELATED"/>
    <property type="match status" value="1"/>
</dbReference>
<evidence type="ECO:0000256" key="2">
    <source>
        <dbReference type="ARBA" id="ARBA00022827"/>
    </source>
</evidence>
<dbReference type="Proteomes" id="UP000236884">
    <property type="component" value="Chromosome"/>
</dbReference>
<gene>
    <name evidence="5" type="primary">cutM_1</name>
    <name evidence="5" type="ORF">GJW-30_1_00624</name>
</gene>
<evidence type="ECO:0000256" key="3">
    <source>
        <dbReference type="ARBA" id="ARBA00023002"/>
    </source>
</evidence>
<dbReference type="RefSeq" id="WP_096351534.1">
    <property type="nucleotide sequence ID" value="NZ_AP014946.1"/>
</dbReference>
<dbReference type="Pfam" id="PF03450">
    <property type="entry name" value="CO_deh_flav_C"/>
    <property type="match status" value="1"/>
</dbReference>
<protein>
    <submittedName>
        <fullName evidence="5">Carbon monoxide dehydrogenase medium chain</fullName>
        <ecNumber evidence="5">1.2.99.2</ecNumber>
    </submittedName>
</protein>
<dbReference type="AlphaFoldDB" id="A0A0S3PQF3"/>
<evidence type="ECO:0000259" key="4">
    <source>
        <dbReference type="PROSITE" id="PS51387"/>
    </source>
</evidence>
<dbReference type="PANTHER" id="PTHR42659">
    <property type="entry name" value="XANTHINE DEHYDROGENASE SUBUNIT C-RELATED"/>
    <property type="match status" value="1"/>
</dbReference>
<dbReference type="GO" id="GO:0016491">
    <property type="term" value="F:oxidoreductase activity"/>
    <property type="evidence" value="ECO:0007669"/>
    <property type="project" value="UniProtKB-KW"/>
</dbReference>
<evidence type="ECO:0000313" key="6">
    <source>
        <dbReference type="Proteomes" id="UP000236884"/>
    </source>
</evidence>
<dbReference type="PROSITE" id="PS51387">
    <property type="entry name" value="FAD_PCMH"/>
    <property type="match status" value="1"/>
</dbReference>
<dbReference type="InterPro" id="IPR036318">
    <property type="entry name" value="FAD-bd_PCMH-like_sf"/>
</dbReference>
<dbReference type="Pfam" id="PF00941">
    <property type="entry name" value="FAD_binding_5"/>
    <property type="match status" value="1"/>
</dbReference>
<keyword evidence="3 5" id="KW-0560">Oxidoreductase</keyword>
<dbReference type="EC" id="1.2.99.2" evidence="5"/>
<dbReference type="SUPFAM" id="SSF55447">
    <property type="entry name" value="CO dehydrogenase flavoprotein C-terminal domain-like"/>
    <property type="match status" value="1"/>
</dbReference>
<evidence type="ECO:0000313" key="5">
    <source>
        <dbReference type="EMBL" id="BAT58109.1"/>
    </source>
</evidence>